<organism evidence="1 2">
    <name type="scientific">Lichtheimia corymbifera JMRC:FSU:9682</name>
    <dbReference type="NCBI Taxonomy" id="1263082"/>
    <lineage>
        <taxon>Eukaryota</taxon>
        <taxon>Fungi</taxon>
        <taxon>Fungi incertae sedis</taxon>
        <taxon>Mucoromycota</taxon>
        <taxon>Mucoromycotina</taxon>
        <taxon>Mucoromycetes</taxon>
        <taxon>Mucorales</taxon>
        <taxon>Lichtheimiaceae</taxon>
        <taxon>Lichtheimia</taxon>
    </lineage>
</organism>
<dbReference type="EMBL" id="CBTN010000079">
    <property type="protein sequence ID" value="CDH59970.1"/>
    <property type="molecule type" value="Genomic_DNA"/>
</dbReference>
<sequence length="128" mass="14250">MAAWMIPSAAAGGAFPVKSKQEAEAKCKEIGNKYDNYAIYRDGPQGNDILYACGYQSETKTKLNRSNKCDPKTFNKHEYLQNTSAHYDCTEDGKLQLVVCRVVNDYHIQNGIGFPSMSVKCDPVPGYQ</sequence>
<dbReference type="OrthoDB" id="10342141at2759"/>
<proteinExistence type="predicted"/>
<reference evidence="1" key="1">
    <citation type="submission" date="2013-08" db="EMBL/GenBank/DDBJ databases">
        <title>Gene expansion shapes genome architecture in the human pathogen Lichtheimia corymbifera: an evolutionary genomics analysis in the ancient terrestrial Mucorales (Mucoromycotina).</title>
        <authorList>
            <person name="Schwartze V.U."/>
            <person name="Winter S."/>
            <person name="Shelest E."/>
            <person name="Marcet-Houben M."/>
            <person name="Horn F."/>
            <person name="Wehner S."/>
            <person name="Hoffmann K."/>
            <person name="Riege K."/>
            <person name="Sammeth M."/>
            <person name="Nowrousian M."/>
            <person name="Valiante V."/>
            <person name="Linde J."/>
            <person name="Jacobsen I.D."/>
            <person name="Marz M."/>
            <person name="Brakhage A.A."/>
            <person name="Gabaldon T."/>
            <person name="Bocker S."/>
            <person name="Voigt K."/>
        </authorList>
    </citation>
    <scope>NUCLEOTIDE SEQUENCE [LARGE SCALE GENOMIC DNA]</scope>
    <source>
        <strain evidence="1">FSU 9682</strain>
    </source>
</reference>
<comment type="caution">
    <text evidence="1">The sequence shown here is derived from an EMBL/GenBank/DDBJ whole genome shotgun (WGS) entry which is preliminary data.</text>
</comment>
<dbReference type="AlphaFoldDB" id="A0A068SDC2"/>
<keyword evidence="2" id="KW-1185">Reference proteome</keyword>
<gene>
    <name evidence="1" type="ORF">LCOR_10771.1</name>
</gene>
<dbReference type="VEuPathDB" id="FungiDB:LCOR_10771.1"/>
<accession>A0A068SDC2</accession>
<protein>
    <submittedName>
        <fullName evidence="1">Uncharacterized protein</fullName>
    </submittedName>
</protein>
<evidence type="ECO:0000313" key="1">
    <source>
        <dbReference type="EMBL" id="CDH59970.1"/>
    </source>
</evidence>
<name>A0A068SDC2_9FUNG</name>
<dbReference type="Proteomes" id="UP000027586">
    <property type="component" value="Unassembled WGS sequence"/>
</dbReference>
<evidence type="ECO:0000313" key="2">
    <source>
        <dbReference type="Proteomes" id="UP000027586"/>
    </source>
</evidence>